<dbReference type="EMBL" id="DXBG01000016">
    <property type="protein sequence ID" value="HIZ64388.1"/>
    <property type="molecule type" value="Genomic_DNA"/>
</dbReference>
<dbReference type="CDD" id="cd06223">
    <property type="entry name" value="PRTases_typeI"/>
    <property type="match status" value="1"/>
</dbReference>
<sequence length="213" mass="23994">MPRGQKICPGCREKLKPISGPRCFKCSKPLRKQEQEYCRDCQKIQHSFEQGIGIFPYGAVLQESLYRFKYGKRQEYGIFYGELGAFYAGSLIRSWGVRKIVPIPLHRKRMEKRGFNQAEIIARALGDKLGLPVDTKALKRKKSTSPQKELDPAQRRRNMRDAFQASDSIKGETLLLVDDIYTTGSTMDMAALALKKAGAGKVFFLVIAIGGDV</sequence>
<dbReference type="Proteomes" id="UP000824056">
    <property type="component" value="Unassembled WGS sequence"/>
</dbReference>
<evidence type="ECO:0000256" key="2">
    <source>
        <dbReference type="SAM" id="MobiDB-lite"/>
    </source>
</evidence>
<proteinExistence type="inferred from homology"/>
<organism evidence="5 6">
    <name type="scientific">Candidatus Blautia pullicola</name>
    <dbReference type="NCBI Taxonomy" id="2838498"/>
    <lineage>
        <taxon>Bacteria</taxon>
        <taxon>Bacillati</taxon>
        <taxon>Bacillota</taxon>
        <taxon>Clostridia</taxon>
        <taxon>Lachnospirales</taxon>
        <taxon>Lachnospiraceae</taxon>
        <taxon>Blautia</taxon>
    </lineage>
</organism>
<dbReference type="InterPro" id="IPR044005">
    <property type="entry name" value="DZR_2"/>
</dbReference>
<evidence type="ECO:0000256" key="1">
    <source>
        <dbReference type="ARBA" id="ARBA00008007"/>
    </source>
</evidence>
<dbReference type="InterPro" id="IPR000836">
    <property type="entry name" value="PRTase_dom"/>
</dbReference>
<evidence type="ECO:0000313" key="5">
    <source>
        <dbReference type="EMBL" id="HIZ64388.1"/>
    </source>
</evidence>
<dbReference type="InterPro" id="IPR051910">
    <property type="entry name" value="ComF/GntX_DNA_util-trans"/>
</dbReference>
<dbReference type="PANTHER" id="PTHR47505">
    <property type="entry name" value="DNA UTILIZATION PROTEIN YHGH"/>
    <property type="match status" value="1"/>
</dbReference>
<reference evidence="5" key="2">
    <citation type="submission" date="2021-04" db="EMBL/GenBank/DDBJ databases">
        <authorList>
            <person name="Gilroy R."/>
        </authorList>
    </citation>
    <scope>NUCLEOTIDE SEQUENCE</scope>
    <source>
        <strain evidence="5">1068</strain>
    </source>
</reference>
<dbReference type="Pfam" id="PF18912">
    <property type="entry name" value="DZR_2"/>
    <property type="match status" value="1"/>
</dbReference>
<feature type="domain" description="Phosphoribosyltransferase" evidence="3">
    <location>
        <begin position="111"/>
        <end position="206"/>
    </location>
</feature>
<evidence type="ECO:0000313" key="6">
    <source>
        <dbReference type="Proteomes" id="UP000824056"/>
    </source>
</evidence>
<dbReference type="Gene3D" id="3.40.50.2020">
    <property type="match status" value="1"/>
</dbReference>
<gene>
    <name evidence="5" type="ORF">H9809_00550</name>
</gene>
<dbReference type="InterPro" id="IPR029057">
    <property type="entry name" value="PRTase-like"/>
</dbReference>
<comment type="caution">
    <text evidence="5">The sequence shown here is derived from an EMBL/GenBank/DDBJ whole genome shotgun (WGS) entry which is preliminary data.</text>
</comment>
<dbReference type="AlphaFoldDB" id="A0A9D2JRU1"/>
<protein>
    <submittedName>
        <fullName evidence="5">ComF family protein</fullName>
    </submittedName>
</protein>
<evidence type="ECO:0000259" key="4">
    <source>
        <dbReference type="Pfam" id="PF18912"/>
    </source>
</evidence>
<dbReference type="Pfam" id="PF00156">
    <property type="entry name" value="Pribosyltran"/>
    <property type="match status" value="1"/>
</dbReference>
<dbReference type="PANTHER" id="PTHR47505:SF1">
    <property type="entry name" value="DNA UTILIZATION PROTEIN YHGH"/>
    <property type="match status" value="1"/>
</dbReference>
<feature type="domain" description="Double zinc ribbon" evidence="4">
    <location>
        <begin position="3"/>
        <end position="42"/>
    </location>
</feature>
<comment type="similarity">
    <text evidence="1">Belongs to the ComF/GntX family.</text>
</comment>
<dbReference type="SUPFAM" id="SSF53271">
    <property type="entry name" value="PRTase-like"/>
    <property type="match status" value="1"/>
</dbReference>
<name>A0A9D2JRU1_9FIRM</name>
<evidence type="ECO:0000259" key="3">
    <source>
        <dbReference type="Pfam" id="PF00156"/>
    </source>
</evidence>
<feature type="region of interest" description="Disordered" evidence="2">
    <location>
        <begin position="137"/>
        <end position="157"/>
    </location>
</feature>
<reference evidence="5" key="1">
    <citation type="journal article" date="2021" name="PeerJ">
        <title>Extensive microbial diversity within the chicken gut microbiome revealed by metagenomics and culture.</title>
        <authorList>
            <person name="Gilroy R."/>
            <person name="Ravi A."/>
            <person name="Getino M."/>
            <person name="Pursley I."/>
            <person name="Horton D.L."/>
            <person name="Alikhan N.F."/>
            <person name="Baker D."/>
            <person name="Gharbi K."/>
            <person name="Hall N."/>
            <person name="Watson M."/>
            <person name="Adriaenssens E.M."/>
            <person name="Foster-Nyarko E."/>
            <person name="Jarju S."/>
            <person name="Secka A."/>
            <person name="Antonio M."/>
            <person name="Oren A."/>
            <person name="Chaudhuri R.R."/>
            <person name="La Ragione R."/>
            <person name="Hildebrand F."/>
            <person name="Pallen M.J."/>
        </authorList>
    </citation>
    <scope>NUCLEOTIDE SEQUENCE</scope>
    <source>
        <strain evidence="5">1068</strain>
    </source>
</reference>
<accession>A0A9D2JRU1</accession>